<evidence type="ECO:0000256" key="14">
    <source>
        <dbReference type="HAMAP-Rule" id="MF_00454"/>
    </source>
</evidence>
<organism evidence="15 16">
    <name type="scientific">Companilactobacillus nodensis DSM 19682 = JCM 14932 = NBRC 107160</name>
    <dbReference type="NCBI Taxonomy" id="1423775"/>
    <lineage>
        <taxon>Bacteria</taxon>
        <taxon>Bacillati</taxon>
        <taxon>Bacillota</taxon>
        <taxon>Bacilli</taxon>
        <taxon>Lactobacillales</taxon>
        <taxon>Lactobacillaceae</taxon>
        <taxon>Companilactobacillus</taxon>
    </lineage>
</organism>
<evidence type="ECO:0000256" key="7">
    <source>
        <dbReference type="ARBA" id="ARBA00023053"/>
    </source>
</evidence>
<evidence type="ECO:0000256" key="10">
    <source>
        <dbReference type="ARBA" id="ARBA00023303"/>
    </source>
</evidence>
<comment type="similarity">
    <text evidence="11 14">Belongs to the fluoride channel Fluc/FEX (TC 1.A.43) family.</text>
</comment>
<feature type="binding site" evidence="14">
    <location>
        <position position="71"/>
    </location>
    <ligand>
        <name>Na(+)</name>
        <dbReference type="ChEBI" id="CHEBI:29101"/>
        <note>structural</note>
    </ligand>
</feature>
<evidence type="ECO:0000256" key="6">
    <source>
        <dbReference type="ARBA" id="ARBA00022989"/>
    </source>
</evidence>
<evidence type="ECO:0000256" key="13">
    <source>
        <dbReference type="ARBA" id="ARBA00049940"/>
    </source>
</evidence>
<evidence type="ECO:0000256" key="11">
    <source>
        <dbReference type="ARBA" id="ARBA00035120"/>
    </source>
</evidence>
<dbReference type="STRING" id="1423775.FD03_GL001469"/>
<feature type="binding site" evidence="14">
    <location>
        <position position="68"/>
    </location>
    <ligand>
        <name>Na(+)</name>
        <dbReference type="ChEBI" id="CHEBI:29101"/>
        <note>structural</note>
    </ligand>
</feature>
<reference evidence="15 16" key="1">
    <citation type="journal article" date="2015" name="Genome Announc.">
        <title>Expanding the biotechnology potential of lactobacilli through comparative genomics of 213 strains and associated genera.</title>
        <authorList>
            <person name="Sun Z."/>
            <person name="Harris H.M."/>
            <person name="McCann A."/>
            <person name="Guo C."/>
            <person name="Argimon S."/>
            <person name="Zhang W."/>
            <person name="Yang X."/>
            <person name="Jeffery I.B."/>
            <person name="Cooney J.C."/>
            <person name="Kagawa T.F."/>
            <person name="Liu W."/>
            <person name="Song Y."/>
            <person name="Salvetti E."/>
            <person name="Wrobel A."/>
            <person name="Rasinkangas P."/>
            <person name="Parkhill J."/>
            <person name="Rea M.C."/>
            <person name="O'Sullivan O."/>
            <person name="Ritari J."/>
            <person name="Douillard F.P."/>
            <person name="Paul Ross R."/>
            <person name="Yang R."/>
            <person name="Briner A.E."/>
            <person name="Felis G.E."/>
            <person name="de Vos W.M."/>
            <person name="Barrangou R."/>
            <person name="Klaenhammer T.R."/>
            <person name="Caufield P.W."/>
            <person name="Cui Y."/>
            <person name="Zhang H."/>
            <person name="O'Toole P.W."/>
        </authorList>
    </citation>
    <scope>NUCLEOTIDE SEQUENCE [LARGE SCALE GENOMIC DNA]</scope>
    <source>
        <strain evidence="15 16">DSM 19682</strain>
    </source>
</reference>
<dbReference type="OrthoDB" id="9815830at2"/>
<dbReference type="HAMAP" id="MF_00454">
    <property type="entry name" value="FluC"/>
    <property type="match status" value="1"/>
</dbReference>
<evidence type="ECO:0000256" key="3">
    <source>
        <dbReference type="ARBA" id="ARBA00022475"/>
    </source>
</evidence>
<accession>A0A0R1KGL1</accession>
<dbReference type="RefSeq" id="WP_025024614.1">
    <property type="nucleotide sequence ID" value="NZ_AZDZ01000019.1"/>
</dbReference>
<dbReference type="InterPro" id="IPR003691">
    <property type="entry name" value="FluC"/>
</dbReference>
<proteinExistence type="inferred from homology"/>
<feature type="transmembrane region" description="Helical" evidence="14">
    <location>
        <begin position="88"/>
        <end position="111"/>
    </location>
</feature>
<dbReference type="PATRIC" id="fig|1423775.4.peg.1497"/>
<dbReference type="AlphaFoldDB" id="A0A0R1KGL1"/>
<keyword evidence="9 14" id="KW-0472">Membrane</keyword>
<dbReference type="PANTHER" id="PTHR28259:SF16">
    <property type="entry name" value="FLUORIDE-SPECIFIC ION CHANNEL FLUC 2"/>
    <property type="match status" value="1"/>
</dbReference>
<dbReference type="Proteomes" id="UP000051248">
    <property type="component" value="Unassembled WGS sequence"/>
</dbReference>
<dbReference type="Pfam" id="PF02537">
    <property type="entry name" value="CRCB"/>
    <property type="match status" value="1"/>
</dbReference>
<evidence type="ECO:0000313" key="16">
    <source>
        <dbReference type="Proteomes" id="UP000051248"/>
    </source>
</evidence>
<dbReference type="GO" id="GO:0046872">
    <property type="term" value="F:metal ion binding"/>
    <property type="evidence" value="ECO:0007669"/>
    <property type="project" value="UniProtKB-KW"/>
</dbReference>
<keyword evidence="8 14" id="KW-0406">Ion transport</keyword>
<comment type="caution">
    <text evidence="15">The sequence shown here is derived from an EMBL/GenBank/DDBJ whole genome shotgun (WGS) entry which is preliminary data.</text>
</comment>
<evidence type="ECO:0000256" key="4">
    <source>
        <dbReference type="ARBA" id="ARBA00022692"/>
    </source>
</evidence>
<comment type="function">
    <text evidence="13 14">Fluoride-specific ion channel. Important for reducing fluoride concentration in the cell, thus reducing its toxicity.</text>
</comment>
<feature type="transmembrane region" description="Helical" evidence="14">
    <location>
        <begin position="58"/>
        <end position="76"/>
    </location>
</feature>
<evidence type="ECO:0000313" key="15">
    <source>
        <dbReference type="EMBL" id="KRK79106.1"/>
    </source>
</evidence>
<evidence type="ECO:0000256" key="12">
    <source>
        <dbReference type="ARBA" id="ARBA00035585"/>
    </source>
</evidence>
<dbReference type="GO" id="GO:0140114">
    <property type="term" value="P:cellular detoxification of fluoride"/>
    <property type="evidence" value="ECO:0007669"/>
    <property type="project" value="UniProtKB-UniRule"/>
</dbReference>
<evidence type="ECO:0000256" key="9">
    <source>
        <dbReference type="ARBA" id="ARBA00023136"/>
    </source>
</evidence>
<keyword evidence="7 14" id="KW-0915">Sodium</keyword>
<feature type="transmembrane region" description="Helical" evidence="14">
    <location>
        <begin position="33"/>
        <end position="51"/>
    </location>
</feature>
<evidence type="ECO:0000256" key="2">
    <source>
        <dbReference type="ARBA" id="ARBA00022448"/>
    </source>
</evidence>
<dbReference type="GO" id="GO:0005886">
    <property type="term" value="C:plasma membrane"/>
    <property type="evidence" value="ECO:0007669"/>
    <property type="project" value="UniProtKB-SubCell"/>
</dbReference>
<keyword evidence="4 14" id="KW-0812">Transmembrane</keyword>
<sequence>MTFLLVGLGASVGAFLRNELTSLSQKIKIDFPVITLLINIFGALVLGLFTAHINAGGLLLFLGTGFCGGFTTYGTLNMELSQLWFQRRFFRCFLYFALTYIIGILGFVIGIHL</sequence>
<comment type="catalytic activity">
    <reaction evidence="12">
        <text>fluoride(in) = fluoride(out)</text>
        <dbReference type="Rhea" id="RHEA:76159"/>
        <dbReference type="ChEBI" id="CHEBI:17051"/>
    </reaction>
    <physiologicalReaction direction="left-to-right" evidence="12">
        <dbReference type="Rhea" id="RHEA:76160"/>
    </physiologicalReaction>
</comment>
<name>A0A0R1KGL1_9LACO</name>
<evidence type="ECO:0000256" key="5">
    <source>
        <dbReference type="ARBA" id="ARBA00022723"/>
    </source>
</evidence>
<keyword evidence="5 14" id="KW-0479">Metal-binding</keyword>
<keyword evidence="2 14" id="KW-0813">Transport</keyword>
<protein>
    <recommendedName>
        <fullName evidence="14">Fluoride-specific ion channel FluC</fullName>
    </recommendedName>
</protein>
<dbReference type="PANTHER" id="PTHR28259">
    <property type="entry name" value="FLUORIDE EXPORT PROTEIN 1-RELATED"/>
    <property type="match status" value="1"/>
</dbReference>
<keyword evidence="6 14" id="KW-1133">Transmembrane helix</keyword>
<dbReference type="EMBL" id="AZDZ01000019">
    <property type="protein sequence ID" value="KRK79106.1"/>
    <property type="molecule type" value="Genomic_DNA"/>
</dbReference>
<gene>
    <name evidence="14" type="primary">fluC</name>
    <name evidence="14" type="synonym">crcB</name>
    <name evidence="15" type="ORF">FD03_GL001469</name>
</gene>
<keyword evidence="16" id="KW-1185">Reference proteome</keyword>
<evidence type="ECO:0000256" key="1">
    <source>
        <dbReference type="ARBA" id="ARBA00004651"/>
    </source>
</evidence>
<comment type="activity regulation">
    <text evidence="14">Na(+) is not transported, but it plays an essential structural role and its presence is essential for fluoride channel function.</text>
</comment>
<keyword evidence="3 14" id="KW-1003">Cell membrane</keyword>
<comment type="subcellular location">
    <subcellularLocation>
        <location evidence="1 14">Cell membrane</location>
        <topology evidence="1 14">Multi-pass membrane protein</topology>
    </subcellularLocation>
</comment>
<evidence type="ECO:0000256" key="8">
    <source>
        <dbReference type="ARBA" id="ARBA00023065"/>
    </source>
</evidence>
<keyword evidence="10 14" id="KW-0407">Ion channel</keyword>
<dbReference type="GO" id="GO:0062054">
    <property type="term" value="F:fluoride channel activity"/>
    <property type="evidence" value="ECO:0007669"/>
    <property type="project" value="UniProtKB-UniRule"/>
</dbReference>